<feature type="transmembrane region" description="Helical" evidence="7">
    <location>
        <begin position="159"/>
        <end position="180"/>
    </location>
</feature>
<evidence type="ECO:0000256" key="4">
    <source>
        <dbReference type="ARBA" id="ARBA00022692"/>
    </source>
</evidence>
<keyword evidence="3" id="KW-1003">Cell membrane</keyword>
<protein>
    <submittedName>
        <fullName evidence="10">Carbohydrate ABC transporter permease</fullName>
    </submittedName>
</protein>
<comment type="similarity">
    <text evidence="7">Belongs to the binding-protein-dependent transport system permease family.</text>
</comment>
<evidence type="ECO:0000313" key="11">
    <source>
        <dbReference type="Proteomes" id="UP001597145"/>
    </source>
</evidence>
<keyword evidence="6 7" id="KW-0472">Membrane</keyword>
<comment type="caution">
    <text evidence="10">The sequence shown here is derived from an EMBL/GenBank/DDBJ whole genome shotgun (WGS) entry which is preliminary data.</text>
</comment>
<feature type="transmembrane region" description="Helical" evidence="7">
    <location>
        <begin position="276"/>
        <end position="296"/>
    </location>
</feature>
<feature type="transmembrane region" description="Helical" evidence="7">
    <location>
        <begin position="93"/>
        <end position="118"/>
    </location>
</feature>
<dbReference type="SUPFAM" id="SSF161098">
    <property type="entry name" value="MetI-like"/>
    <property type="match status" value="1"/>
</dbReference>
<keyword evidence="11" id="KW-1185">Reference proteome</keyword>
<dbReference type="Pfam" id="PF00528">
    <property type="entry name" value="BPD_transp_1"/>
    <property type="match status" value="1"/>
</dbReference>
<evidence type="ECO:0000256" key="8">
    <source>
        <dbReference type="SAM" id="MobiDB-lite"/>
    </source>
</evidence>
<evidence type="ECO:0000259" key="9">
    <source>
        <dbReference type="PROSITE" id="PS50928"/>
    </source>
</evidence>
<evidence type="ECO:0000313" key="10">
    <source>
        <dbReference type="EMBL" id="MFD1533612.1"/>
    </source>
</evidence>
<dbReference type="CDD" id="cd06261">
    <property type="entry name" value="TM_PBP2"/>
    <property type="match status" value="1"/>
</dbReference>
<evidence type="ECO:0000256" key="7">
    <source>
        <dbReference type="RuleBase" id="RU363032"/>
    </source>
</evidence>
<dbReference type="EMBL" id="JBHUCP010000025">
    <property type="protein sequence ID" value="MFD1533612.1"/>
    <property type="molecule type" value="Genomic_DNA"/>
</dbReference>
<comment type="subcellular location">
    <subcellularLocation>
        <location evidence="1 7">Cell membrane</location>
        <topology evidence="1 7">Multi-pass membrane protein</topology>
    </subcellularLocation>
</comment>
<evidence type="ECO:0000256" key="6">
    <source>
        <dbReference type="ARBA" id="ARBA00023136"/>
    </source>
</evidence>
<evidence type="ECO:0000256" key="3">
    <source>
        <dbReference type="ARBA" id="ARBA00022475"/>
    </source>
</evidence>
<feature type="region of interest" description="Disordered" evidence="8">
    <location>
        <begin position="1"/>
        <end position="21"/>
    </location>
</feature>
<accession>A0ABW4FSY3</accession>
<dbReference type="PANTHER" id="PTHR43744">
    <property type="entry name" value="ABC TRANSPORTER PERMEASE PROTEIN MG189-RELATED-RELATED"/>
    <property type="match status" value="1"/>
</dbReference>
<dbReference type="InterPro" id="IPR000515">
    <property type="entry name" value="MetI-like"/>
</dbReference>
<feature type="transmembrane region" description="Helical" evidence="7">
    <location>
        <begin position="35"/>
        <end position="57"/>
    </location>
</feature>
<dbReference type="PROSITE" id="PS50928">
    <property type="entry name" value="ABC_TM1"/>
    <property type="match status" value="1"/>
</dbReference>
<evidence type="ECO:0000256" key="5">
    <source>
        <dbReference type="ARBA" id="ARBA00022989"/>
    </source>
</evidence>
<sequence length="311" mass="33581">MTTLLRTSPAPRRRTYSAIPGQTPGSPPWRVLKSILLLICVLLVVLPFVAIISTSFADAAQVNRTGGFVFWPENPTLESYRAILGGGIVSQALLVSIGVTVVGTALSLASSITLAYGLSRPEAYGQRPILLMLLFSMLFVPGVIPSFLLVQQLGLINTYWALILPTMVNAFNVIVLRSFFTSLPRELIDAARIDGASEWRILTRIVLPLSKASVAVIGLFYAVGYWNAFFNAMVYINESSMWPLQLVLRTYVVNNAAIGAGAAAADPGVPLPPSQALQSAILVLSILPIVILYPFLQRHMTRGVMLGAVKG</sequence>
<keyword evidence="5 7" id="KW-1133">Transmembrane helix</keyword>
<name>A0ABW4FSY3_9PSEU</name>
<gene>
    <name evidence="10" type="ORF">ACFSCY_29735</name>
</gene>
<dbReference type="PANTHER" id="PTHR43744:SF9">
    <property type="entry name" value="POLYGALACTURONAN_RHAMNOGALACTURONAN TRANSPORT SYSTEM PERMEASE PROTEIN YTCP"/>
    <property type="match status" value="1"/>
</dbReference>
<feature type="domain" description="ABC transmembrane type-1" evidence="9">
    <location>
        <begin position="93"/>
        <end position="293"/>
    </location>
</feature>
<reference evidence="11" key="1">
    <citation type="journal article" date="2019" name="Int. J. Syst. Evol. Microbiol.">
        <title>The Global Catalogue of Microorganisms (GCM) 10K type strain sequencing project: providing services to taxonomists for standard genome sequencing and annotation.</title>
        <authorList>
            <consortium name="The Broad Institute Genomics Platform"/>
            <consortium name="The Broad Institute Genome Sequencing Center for Infectious Disease"/>
            <person name="Wu L."/>
            <person name="Ma J."/>
        </authorList>
    </citation>
    <scope>NUCLEOTIDE SEQUENCE [LARGE SCALE GENOMIC DNA]</scope>
    <source>
        <strain evidence="11">JCM 12165</strain>
    </source>
</reference>
<evidence type="ECO:0000256" key="1">
    <source>
        <dbReference type="ARBA" id="ARBA00004651"/>
    </source>
</evidence>
<feature type="transmembrane region" description="Helical" evidence="7">
    <location>
        <begin position="130"/>
        <end position="153"/>
    </location>
</feature>
<organism evidence="10 11">
    <name type="scientific">Pseudonocardia aurantiaca</name>
    <dbReference type="NCBI Taxonomy" id="75290"/>
    <lineage>
        <taxon>Bacteria</taxon>
        <taxon>Bacillati</taxon>
        <taxon>Actinomycetota</taxon>
        <taxon>Actinomycetes</taxon>
        <taxon>Pseudonocardiales</taxon>
        <taxon>Pseudonocardiaceae</taxon>
        <taxon>Pseudonocardia</taxon>
    </lineage>
</organism>
<proteinExistence type="inferred from homology"/>
<evidence type="ECO:0000256" key="2">
    <source>
        <dbReference type="ARBA" id="ARBA00022448"/>
    </source>
</evidence>
<dbReference type="RefSeq" id="WP_343985698.1">
    <property type="nucleotide sequence ID" value="NZ_BAAAJG010000026.1"/>
</dbReference>
<dbReference type="Gene3D" id="1.10.3720.10">
    <property type="entry name" value="MetI-like"/>
    <property type="match status" value="1"/>
</dbReference>
<dbReference type="Proteomes" id="UP001597145">
    <property type="component" value="Unassembled WGS sequence"/>
</dbReference>
<keyword evidence="2 7" id="KW-0813">Transport</keyword>
<dbReference type="InterPro" id="IPR035906">
    <property type="entry name" value="MetI-like_sf"/>
</dbReference>
<keyword evidence="4 7" id="KW-0812">Transmembrane</keyword>